<dbReference type="PANTHER" id="PTHR37299">
    <property type="entry name" value="TRANSCRIPTIONAL REGULATOR-RELATED"/>
    <property type="match status" value="1"/>
</dbReference>
<dbReference type="SUPFAM" id="SSF52172">
    <property type="entry name" value="CheY-like"/>
    <property type="match status" value="1"/>
</dbReference>
<accession>D4MWF2</accession>
<dbReference type="Gene3D" id="2.40.50.1020">
    <property type="entry name" value="LytTr DNA-binding domain"/>
    <property type="match status" value="1"/>
</dbReference>
<dbReference type="PANTHER" id="PTHR37299:SF1">
    <property type="entry name" value="STAGE 0 SPORULATION PROTEIN A HOMOLOG"/>
    <property type="match status" value="1"/>
</dbReference>
<dbReference type="GO" id="GO:0003677">
    <property type="term" value="F:DNA binding"/>
    <property type="evidence" value="ECO:0007669"/>
    <property type="project" value="InterPro"/>
</dbReference>
<evidence type="ECO:0000256" key="2">
    <source>
        <dbReference type="ARBA" id="ARBA00024867"/>
    </source>
</evidence>
<dbReference type="Pfam" id="PF04397">
    <property type="entry name" value="LytTR"/>
    <property type="match status" value="1"/>
</dbReference>
<dbReference type="SMART" id="SM00850">
    <property type="entry name" value="LytTR"/>
    <property type="match status" value="1"/>
</dbReference>
<keyword evidence="3" id="KW-0597">Phosphoprotein</keyword>
<evidence type="ECO:0000256" key="1">
    <source>
        <dbReference type="ARBA" id="ARBA00018672"/>
    </source>
</evidence>
<evidence type="ECO:0000259" key="4">
    <source>
        <dbReference type="PROSITE" id="PS50110"/>
    </source>
</evidence>
<dbReference type="Proteomes" id="UP000008960">
    <property type="component" value="Chromosome"/>
</dbReference>
<comment type="function">
    <text evidence="2">May play the central regulatory role in sporulation. It may be an element of the effector pathway responsible for the activation of sporulation genes in response to nutritional stress. Spo0A may act in concert with spo0H (a sigma factor) to control the expression of some genes that are critical to the sporulation process.</text>
</comment>
<organism evidence="6 7">
    <name type="scientific">Anaerostipes hadrus</name>
    <dbReference type="NCBI Taxonomy" id="649756"/>
    <lineage>
        <taxon>Bacteria</taxon>
        <taxon>Bacillati</taxon>
        <taxon>Bacillota</taxon>
        <taxon>Clostridia</taxon>
        <taxon>Lachnospirales</taxon>
        <taxon>Lachnospiraceae</taxon>
        <taxon>Anaerostipes</taxon>
    </lineage>
</organism>
<dbReference type="Pfam" id="PF00072">
    <property type="entry name" value="Response_reg"/>
    <property type="match status" value="1"/>
</dbReference>
<evidence type="ECO:0000259" key="5">
    <source>
        <dbReference type="PROSITE" id="PS50930"/>
    </source>
</evidence>
<evidence type="ECO:0000313" key="7">
    <source>
        <dbReference type="Proteomes" id="UP000008960"/>
    </source>
</evidence>
<dbReference type="PROSITE" id="PS50930">
    <property type="entry name" value="HTH_LYTTR"/>
    <property type="match status" value="1"/>
</dbReference>
<dbReference type="RefSeq" id="WP_015530857.1">
    <property type="nucleotide sequence ID" value="NC_021016.1"/>
</dbReference>
<feature type="domain" description="HTH LytTR-type" evidence="5">
    <location>
        <begin position="131"/>
        <end position="232"/>
    </location>
</feature>
<reference evidence="6 7" key="2">
    <citation type="submission" date="2010-03" db="EMBL/GenBank/DDBJ databases">
        <authorList>
            <person name="Pajon A."/>
        </authorList>
    </citation>
    <scope>NUCLEOTIDE SEQUENCE [LARGE SCALE GENOMIC DNA]</scope>
    <source>
        <strain evidence="6 7">SSC/2</strain>
    </source>
</reference>
<dbReference type="GO" id="GO:0000156">
    <property type="term" value="F:phosphorelay response regulator activity"/>
    <property type="evidence" value="ECO:0007669"/>
    <property type="project" value="InterPro"/>
</dbReference>
<name>D4MWF2_ANAHA</name>
<proteinExistence type="predicted"/>
<dbReference type="InterPro" id="IPR007492">
    <property type="entry name" value="LytTR_DNA-bd_dom"/>
</dbReference>
<protein>
    <recommendedName>
        <fullName evidence="1">Stage 0 sporulation protein A homolog</fullName>
    </recommendedName>
</protein>
<dbReference type="InterPro" id="IPR011006">
    <property type="entry name" value="CheY-like_superfamily"/>
</dbReference>
<evidence type="ECO:0000256" key="3">
    <source>
        <dbReference type="PROSITE-ProRule" id="PRU00169"/>
    </source>
</evidence>
<dbReference type="EMBL" id="FP929061">
    <property type="protein sequence ID" value="CBL39718.1"/>
    <property type="molecule type" value="Genomic_DNA"/>
</dbReference>
<reference evidence="6 7" key="1">
    <citation type="submission" date="2010-03" db="EMBL/GenBank/DDBJ databases">
        <title>The genome sequence of Clostridiales sp. SSC/2.</title>
        <authorList>
            <consortium name="metaHIT consortium -- http://www.metahit.eu/"/>
            <person name="Pajon A."/>
            <person name="Turner K."/>
            <person name="Parkhill J."/>
            <person name="Duncan S."/>
            <person name="Flint H."/>
        </authorList>
    </citation>
    <scope>NUCLEOTIDE SEQUENCE [LARGE SCALE GENOMIC DNA]</scope>
    <source>
        <strain evidence="6 7">SSC/2</strain>
    </source>
</reference>
<evidence type="ECO:0000313" key="6">
    <source>
        <dbReference type="EMBL" id="CBL39718.1"/>
    </source>
</evidence>
<dbReference type="KEGG" id="bprl:CL2_29260"/>
<dbReference type="InterPro" id="IPR046947">
    <property type="entry name" value="LytR-like"/>
</dbReference>
<feature type="domain" description="Response regulatory" evidence="4">
    <location>
        <begin position="3"/>
        <end position="121"/>
    </location>
</feature>
<dbReference type="SMART" id="SM00448">
    <property type="entry name" value="REC"/>
    <property type="match status" value="1"/>
</dbReference>
<dbReference type="PATRIC" id="fig|245018.3.peg.319"/>
<dbReference type="AlphaFoldDB" id="D4MWF2"/>
<feature type="modified residue" description="4-aspartylphosphate" evidence="3">
    <location>
        <position position="58"/>
    </location>
</feature>
<dbReference type="Gene3D" id="3.40.50.2300">
    <property type="match status" value="1"/>
</dbReference>
<gene>
    <name evidence="6" type="ORF">CL2_29260</name>
</gene>
<dbReference type="PROSITE" id="PS50110">
    <property type="entry name" value="RESPONSE_REGULATORY"/>
    <property type="match status" value="1"/>
</dbReference>
<dbReference type="InterPro" id="IPR001789">
    <property type="entry name" value="Sig_transdc_resp-reg_receiver"/>
</dbReference>
<sequence length="238" mass="27758">MLKIAICDDSPLFLEQARSAVLKWSDENQISTKLYIYENGDELIATNMAEPFHIILLDILMPLLNGMDTARELRQYDKTVKIIFLTSSPEFALESYDVKAYSYLLKPVTYEKLEETLNECVKTFAIDPKHLILKTALGYQKIYFHEIEYAEAQNKKVHFHLRSGNFIESVDPFHFFEDQLSLEDGFFKCHRSYLVYFMNVEHFTSSEITTKSGEKIPIARAYSKAFKEAYFAQMFQDS</sequence>